<dbReference type="HOGENOM" id="CLU_1127270_0_0_11"/>
<evidence type="ECO:0000313" key="3">
    <source>
        <dbReference type="Proteomes" id="UP000061839"/>
    </source>
</evidence>
<proteinExistence type="predicted"/>
<name>A0A0D4BWV2_9MICC</name>
<sequence>MKRQGAEHEDEAVSIADALRGAWENLPLLLLQSVLACLGFGLVVFALPGLTPLSVLLGMALLAPVFASMIHTALSIIDGDDPRVRDWLFSFRRGWSRSLGQALCCAVPIALTLVAWQALNSAAQLWLYLPVVVGGSVSVIIVLALPIVFALNAELPARAASNSGQAEASRPGVEKWLLACHLLARRPIPFLAVAALAVLGIWLAANLSAALMLLLPVPVALVAALAYRTVLAQLNIHQTTTAGAAQ</sequence>
<gene>
    <name evidence="2" type="ORF">UM93_01785</name>
</gene>
<keyword evidence="3" id="KW-1185">Reference proteome</keyword>
<feature type="transmembrane region" description="Helical" evidence="1">
    <location>
        <begin position="125"/>
        <end position="151"/>
    </location>
</feature>
<dbReference type="KEGG" id="ari:UM93_01785"/>
<dbReference type="EMBL" id="CP011005">
    <property type="protein sequence ID" value="AJT40581.1"/>
    <property type="molecule type" value="Genomic_DNA"/>
</dbReference>
<evidence type="ECO:0000256" key="1">
    <source>
        <dbReference type="SAM" id="Phobius"/>
    </source>
</evidence>
<feature type="transmembrane region" description="Helical" evidence="1">
    <location>
        <begin position="28"/>
        <end position="47"/>
    </location>
</feature>
<accession>A0A0D4BWV2</accession>
<evidence type="ECO:0008006" key="4">
    <source>
        <dbReference type="Google" id="ProtNLM"/>
    </source>
</evidence>
<keyword evidence="1" id="KW-1133">Transmembrane helix</keyword>
<dbReference type="AlphaFoldDB" id="A0A0D4BWV2"/>
<dbReference type="OrthoDB" id="5189669at2"/>
<feature type="transmembrane region" description="Helical" evidence="1">
    <location>
        <begin position="188"/>
        <end position="205"/>
    </location>
</feature>
<dbReference type="RefSeq" id="WP_045073292.1">
    <property type="nucleotide sequence ID" value="NZ_CP011005.1"/>
</dbReference>
<organism evidence="2 3">
    <name type="scientific">Psychromicrobium lacuslunae</name>
    <dbReference type="NCBI Taxonomy" id="1618207"/>
    <lineage>
        <taxon>Bacteria</taxon>
        <taxon>Bacillati</taxon>
        <taxon>Actinomycetota</taxon>
        <taxon>Actinomycetes</taxon>
        <taxon>Micrococcales</taxon>
        <taxon>Micrococcaceae</taxon>
        <taxon>Psychromicrobium</taxon>
    </lineage>
</organism>
<reference evidence="2 3" key="1">
    <citation type="journal article" date="2015" name="Genome Announc.">
        <title>Complete Genome Sequencing of Protease-Producing Novel Arthrobacter sp. Strain IHBB 11108 Using PacBio Single-Molecule Real-Time Sequencing Technology.</title>
        <authorList>
            <person name="Kiran S."/>
            <person name="Swarnkar M.K."/>
            <person name="Pal M."/>
            <person name="Thakur R."/>
            <person name="Tewari R."/>
            <person name="Singh A.K."/>
            <person name="Gulati A."/>
        </authorList>
    </citation>
    <scope>NUCLEOTIDE SEQUENCE [LARGE SCALE GENOMIC DNA]</scope>
    <source>
        <strain evidence="2 3">IHBB 11108</strain>
    </source>
</reference>
<evidence type="ECO:0000313" key="2">
    <source>
        <dbReference type="EMBL" id="AJT40581.1"/>
    </source>
</evidence>
<dbReference type="PATRIC" id="fig|1618207.4.peg.365"/>
<keyword evidence="1" id="KW-0472">Membrane</keyword>
<dbReference type="STRING" id="1618207.UM93_01785"/>
<dbReference type="Proteomes" id="UP000061839">
    <property type="component" value="Chromosome"/>
</dbReference>
<keyword evidence="1" id="KW-0812">Transmembrane</keyword>
<feature type="transmembrane region" description="Helical" evidence="1">
    <location>
        <begin position="211"/>
        <end position="230"/>
    </location>
</feature>
<feature type="transmembrane region" description="Helical" evidence="1">
    <location>
        <begin position="98"/>
        <end position="119"/>
    </location>
</feature>
<feature type="transmembrane region" description="Helical" evidence="1">
    <location>
        <begin position="53"/>
        <end position="77"/>
    </location>
</feature>
<protein>
    <recommendedName>
        <fullName evidence="4">Beta-carotene 15,15'-monooxygenase</fullName>
    </recommendedName>
</protein>